<feature type="transmembrane region" description="Helical" evidence="9">
    <location>
        <begin position="261"/>
        <end position="284"/>
    </location>
</feature>
<keyword evidence="2" id="KW-0813">Transport</keyword>
<feature type="non-terminal residue" evidence="11">
    <location>
        <position position="291"/>
    </location>
</feature>
<dbReference type="SUPFAM" id="SSF82866">
    <property type="entry name" value="Multidrug efflux transporter AcrB transmembrane domain"/>
    <property type="match status" value="2"/>
</dbReference>
<dbReference type="PANTHER" id="PTHR30081">
    <property type="entry name" value="PROTEIN-EXPORT MEMBRANE PROTEIN SEC"/>
    <property type="match status" value="1"/>
</dbReference>
<proteinExistence type="inferred from homology"/>
<evidence type="ECO:0000256" key="4">
    <source>
        <dbReference type="ARBA" id="ARBA00022692"/>
    </source>
</evidence>
<dbReference type="Pfam" id="PF02355">
    <property type="entry name" value="SecD_SecF_C"/>
    <property type="match status" value="1"/>
</dbReference>
<dbReference type="InterPro" id="IPR022813">
    <property type="entry name" value="SecD/SecF_arch_bac"/>
</dbReference>
<feature type="transmembrane region" description="Helical" evidence="9">
    <location>
        <begin position="111"/>
        <end position="129"/>
    </location>
</feature>
<keyword evidence="8 9" id="KW-0472">Membrane</keyword>
<feature type="transmembrane region" description="Helical" evidence="9">
    <location>
        <begin position="135"/>
        <end position="152"/>
    </location>
</feature>
<evidence type="ECO:0000256" key="6">
    <source>
        <dbReference type="ARBA" id="ARBA00022989"/>
    </source>
</evidence>
<evidence type="ECO:0000313" key="12">
    <source>
        <dbReference type="Proteomes" id="UP000178526"/>
    </source>
</evidence>
<accession>A0A1F7RF76</accession>
<name>A0A1F7RF76_9BACT</name>
<comment type="subcellular location">
    <subcellularLocation>
        <location evidence="1">Cell membrane</location>
        <topology evidence="1">Multi-pass membrane protein</topology>
    </subcellularLocation>
</comment>
<evidence type="ECO:0000259" key="10">
    <source>
        <dbReference type="Pfam" id="PF02355"/>
    </source>
</evidence>
<dbReference type="GO" id="GO:0006886">
    <property type="term" value="P:intracellular protein transport"/>
    <property type="evidence" value="ECO:0007669"/>
    <property type="project" value="InterPro"/>
</dbReference>
<dbReference type="AlphaFoldDB" id="A0A1F7RF76"/>
<evidence type="ECO:0000256" key="8">
    <source>
        <dbReference type="ARBA" id="ARBA00023136"/>
    </source>
</evidence>
<dbReference type="PANTHER" id="PTHR30081:SF8">
    <property type="entry name" value="PROTEIN TRANSLOCASE SUBUNIT SECF"/>
    <property type="match status" value="1"/>
</dbReference>
<dbReference type="InterPro" id="IPR005665">
    <property type="entry name" value="SecF_bac"/>
</dbReference>
<reference evidence="11 12" key="1">
    <citation type="journal article" date="2016" name="Nat. Commun.">
        <title>Thousands of microbial genomes shed light on interconnected biogeochemical processes in an aquifer system.</title>
        <authorList>
            <person name="Anantharaman K."/>
            <person name="Brown C.T."/>
            <person name="Hug L.A."/>
            <person name="Sharon I."/>
            <person name="Castelle C.J."/>
            <person name="Probst A.J."/>
            <person name="Thomas B.C."/>
            <person name="Singh A."/>
            <person name="Wilkins M.J."/>
            <person name="Karaoz U."/>
            <person name="Brodie E.L."/>
            <person name="Williams K.H."/>
            <person name="Hubbard S.S."/>
            <person name="Banfield J.F."/>
        </authorList>
    </citation>
    <scope>NUCLEOTIDE SEQUENCE [LARGE SCALE GENOMIC DNA]</scope>
</reference>
<gene>
    <name evidence="11" type="ORF">A2042_07580</name>
</gene>
<keyword evidence="4 9" id="KW-0812">Transmembrane</keyword>
<comment type="caution">
    <text evidence="11">The sequence shown here is derived from an EMBL/GenBank/DDBJ whole genome shotgun (WGS) entry which is preliminary data.</text>
</comment>
<dbReference type="GO" id="GO:0015450">
    <property type="term" value="F:protein-transporting ATPase activity"/>
    <property type="evidence" value="ECO:0007669"/>
    <property type="project" value="InterPro"/>
</dbReference>
<evidence type="ECO:0000256" key="5">
    <source>
        <dbReference type="ARBA" id="ARBA00022927"/>
    </source>
</evidence>
<keyword evidence="6 9" id="KW-1133">Transmembrane helix</keyword>
<dbReference type="Proteomes" id="UP000178526">
    <property type="component" value="Unassembled WGS sequence"/>
</dbReference>
<feature type="transmembrane region" description="Helical" evidence="9">
    <location>
        <begin position="234"/>
        <end position="255"/>
    </location>
</feature>
<evidence type="ECO:0000256" key="2">
    <source>
        <dbReference type="ARBA" id="ARBA00022448"/>
    </source>
</evidence>
<dbReference type="GO" id="GO:0005886">
    <property type="term" value="C:plasma membrane"/>
    <property type="evidence" value="ECO:0007669"/>
    <property type="project" value="UniProtKB-SubCell"/>
</dbReference>
<dbReference type="NCBIfam" id="TIGR00966">
    <property type="entry name" value="transloc_SecF"/>
    <property type="match status" value="1"/>
</dbReference>
<evidence type="ECO:0000256" key="7">
    <source>
        <dbReference type="ARBA" id="ARBA00023010"/>
    </source>
</evidence>
<keyword evidence="5" id="KW-0653">Protein transport</keyword>
<protein>
    <submittedName>
        <fullName evidence="11">Protein-export membrane protein SecF</fullName>
    </submittedName>
</protein>
<feature type="transmembrane region" description="Helical" evidence="9">
    <location>
        <begin position="182"/>
        <end position="203"/>
    </location>
</feature>
<dbReference type="Gene3D" id="1.20.1640.10">
    <property type="entry name" value="Multidrug efflux transporter AcrB transmembrane domain"/>
    <property type="match status" value="1"/>
</dbReference>
<dbReference type="EMBL" id="MGDB01000115">
    <property type="protein sequence ID" value="OGL39584.1"/>
    <property type="molecule type" value="Genomic_DNA"/>
</dbReference>
<evidence type="ECO:0000256" key="1">
    <source>
        <dbReference type="ARBA" id="ARBA00004651"/>
    </source>
</evidence>
<evidence type="ECO:0000256" key="3">
    <source>
        <dbReference type="ARBA" id="ARBA00022475"/>
    </source>
</evidence>
<feature type="transmembrane region" description="Helical" evidence="9">
    <location>
        <begin position="159"/>
        <end position="176"/>
    </location>
</feature>
<dbReference type="InterPro" id="IPR048634">
    <property type="entry name" value="SecD_SecF_C"/>
</dbReference>
<feature type="domain" description="Protein export membrane protein SecD/SecF C-terminal" evidence="10">
    <location>
        <begin position="135"/>
        <end position="285"/>
    </location>
</feature>
<keyword evidence="7" id="KW-0811">Translocation</keyword>
<evidence type="ECO:0000256" key="9">
    <source>
        <dbReference type="SAM" id="Phobius"/>
    </source>
</evidence>
<organism evidence="11 12">
    <name type="scientific">Candidatus Schekmanbacteria bacterium GWA2_38_11</name>
    <dbReference type="NCBI Taxonomy" id="1817876"/>
    <lineage>
        <taxon>Bacteria</taxon>
        <taxon>Candidatus Schekmaniibacteriota</taxon>
    </lineage>
</organism>
<sequence length="291" mass="32163">MVEIRFSKDVKVAEVRDALKEVGLGKSEIQQLGSARDILVKTILSKAGKISDQIKDALGKKFEKENFEILRVEMVGPAAGEDLRYKAQNALLYSIIGMIIYISYRFQNKIAIPIMVIALLAWVLSTFAWMNLTVLSILALAASLVVCIFFDLRQAFASIIALIHDVIITIGFLAITNKEFSLPVLAAVLTIIGYSMNDTIVVFDRIRENFAKKREENYGTMINSAINQTLSRTILTSGLTLVAVVSLFIFGGPVIHDFSFALLVGIIFGTYSSVFVASVTLVIWKNLEVSK</sequence>
<evidence type="ECO:0000313" key="11">
    <source>
        <dbReference type="EMBL" id="OGL39584.1"/>
    </source>
</evidence>
<keyword evidence="3" id="KW-1003">Cell membrane</keyword>
<dbReference type="HAMAP" id="MF_01464_B">
    <property type="entry name" value="SecF_B"/>
    <property type="match status" value="1"/>
</dbReference>